<dbReference type="RefSeq" id="WP_125118575.1">
    <property type="nucleotide sequence ID" value="NZ_AP019309.1"/>
</dbReference>
<organism evidence="5 6">
    <name type="scientific">Intestinibaculum porci</name>
    <dbReference type="NCBI Taxonomy" id="2487118"/>
    <lineage>
        <taxon>Bacteria</taxon>
        <taxon>Bacillati</taxon>
        <taxon>Bacillota</taxon>
        <taxon>Erysipelotrichia</taxon>
        <taxon>Erysipelotrichales</taxon>
        <taxon>Erysipelotrichaceae</taxon>
        <taxon>Intestinibaculum</taxon>
    </lineage>
</organism>
<dbReference type="PROSITE" id="PS01117">
    <property type="entry name" value="HTH_MARR_1"/>
    <property type="match status" value="1"/>
</dbReference>
<reference evidence="5 6" key="1">
    <citation type="submission" date="2018-11" db="EMBL/GenBank/DDBJ databases">
        <title>Novel Erysipelotrichaceae bacterium isolated from small intestine of a swine.</title>
        <authorList>
            <person name="Kim J.S."/>
            <person name="Choe H."/>
            <person name="Lee Y.R."/>
            <person name="Kim K.M."/>
            <person name="Park D.S."/>
        </authorList>
    </citation>
    <scope>NUCLEOTIDE SEQUENCE [LARGE SCALE GENOMIC DNA]</scope>
    <source>
        <strain evidence="5 6">SG0102</strain>
    </source>
</reference>
<evidence type="ECO:0000256" key="3">
    <source>
        <dbReference type="ARBA" id="ARBA00023163"/>
    </source>
</evidence>
<dbReference type="InterPro" id="IPR011991">
    <property type="entry name" value="ArsR-like_HTH"/>
</dbReference>
<dbReference type="AlphaFoldDB" id="A0A3G9JN51"/>
<dbReference type="CDD" id="cd00090">
    <property type="entry name" value="HTH_ARSR"/>
    <property type="match status" value="1"/>
</dbReference>
<dbReference type="PROSITE" id="PS50995">
    <property type="entry name" value="HTH_MARR_2"/>
    <property type="match status" value="1"/>
</dbReference>
<dbReference type="OrthoDB" id="9806864at2"/>
<dbReference type="Proteomes" id="UP000268059">
    <property type="component" value="Chromosome"/>
</dbReference>
<protein>
    <recommendedName>
        <fullName evidence="4">HTH marR-type domain-containing protein</fullName>
    </recommendedName>
</protein>
<dbReference type="PRINTS" id="PR00598">
    <property type="entry name" value="HTHMARR"/>
</dbReference>
<gene>
    <name evidence="5" type="ORF">SG0102_05820</name>
</gene>
<keyword evidence="6" id="KW-1185">Reference proteome</keyword>
<dbReference type="SUPFAM" id="SSF46785">
    <property type="entry name" value="Winged helix' DNA-binding domain"/>
    <property type="match status" value="1"/>
</dbReference>
<dbReference type="GO" id="GO:0003700">
    <property type="term" value="F:DNA-binding transcription factor activity"/>
    <property type="evidence" value="ECO:0007669"/>
    <property type="project" value="InterPro"/>
</dbReference>
<dbReference type="InterPro" id="IPR000835">
    <property type="entry name" value="HTH_MarR-typ"/>
</dbReference>
<dbReference type="KEGG" id="ebm:SG0102_05820"/>
<proteinExistence type="predicted"/>
<feature type="domain" description="HTH marR-type" evidence="4">
    <location>
        <begin position="1"/>
        <end position="131"/>
    </location>
</feature>
<name>A0A3G9JN51_9FIRM</name>
<evidence type="ECO:0000256" key="2">
    <source>
        <dbReference type="ARBA" id="ARBA00023125"/>
    </source>
</evidence>
<evidence type="ECO:0000313" key="5">
    <source>
        <dbReference type="EMBL" id="BBH25648.1"/>
    </source>
</evidence>
<dbReference type="SMART" id="SM00347">
    <property type="entry name" value="HTH_MARR"/>
    <property type="match status" value="1"/>
</dbReference>
<dbReference type="Pfam" id="PF01047">
    <property type="entry name" value="MarR"/>
    <property type="match status" value="1"/>
</dbReference>
<dbReference type="Gene3D" id="1.10.10.10">
    <property type="entry name" value="Winged helix-like DNA-binding domain superfamily/Winged helix DNA-binding domain"/>
    <property type="match status" value="1"/>
</dbReference>
<evidence type="ECO:0000256" key="1">
    <source>
        <dbReference type="ARBA" id="ARBA00023015"/>
    </source>
</evidence>
<evidence type="ECO:0000259" key="4">
    <source>
        <dbReference type="PROSITE" id="PS50995"/>
    </source>
</evidence>
<dbReference type="InterPro" id="IPR036390">
    <property type="entry name" value="WH_DNA-bd_sf"/>
</dbReference>
<keyword evidence="1" id="KW-0805">Transcription regulation</keyword>
<dbReference type="PANTHER" id="PTHR42756:SF1">
    <property type="entry name" value="TRANSCRIPTIONAL REPRESSOR OF EMRAB OPERON"/>
    <property type="match status" value="1"/>
</dbReference>
<dbReference type="GO" id="GO:0003677">
    <property type="term" value="F:DNA binding"/>
    <property type="evidence" value="ECO:0007669"/>
    <property type="project" value="UniProtKB-KW"/>
</dbReference>
<accession>A0A3G9JN51</accession>
<keyword evidence="2" id="KW-0238">DNA-binding</keyword>
<dbReference type="InterPro" id="IPR023187">
    <property type="entry name" value="Tscrpt_reg_MarR-type_CS"/>
</dbReference>
<sequence length="152" mass="18412">MISERERDIYVNARKMGRFLYFYTGDRSGQRRVLHKLQKHGEMTQRELQERLEIKSGSLSELLKKMEREELIEKRRSDSDGRVIYVRLTQKGSTYALQAIQEMDQFTERLFEVLDDQERNEFLRILEKLNVHFDELKDDEIFKNIERGKIHE</sequence>
<keyword evidence="3" id="KW-0804">Transcription</keyword>
<dbReference type="InterPro" id="IPR036388">
    <property type="entry name" value="WH-like_DNA-bd_sf"/>
</dbReference>
<dbReference type="EMBL" id="AP019309">
    <property type="protein sequence ID" value="BBH25648.1"/>
    <property type="molecule type" value="Genomic_DNA"/>
</dbReference>
<evidence type="ECO:0000313" key="6">
    <source>
        <dbReference type="Proteomes" id="UP000268059"/>
    </source>
</evidence>
<dbReference type="PANTHER" id="PTHR42756">
    <property type="entry name" value="TRANSCRIPTIONAL REGULATOR, MARR"/>
    <property type="match status" value="1"/>
</dbReference>
<dbReference type="InParanoid" id="A0A3G9JN51"/>